<comment type="caution">
    <text evidence="2">The sequence shown here is derived from an EMBL/GenBank/DDBJ whole genome shotgun (WGS) entry which is preliminary data.</text>
</comment>
<feature type="domain" description="FAD-binding" evidence="1">
    <location>
        <begin position="246"/>
        <end position="430"/>
    </location>
</feature>
<dbReference type="Proteomes" id="UP000195570">
    <property type="component" value="Unassembled WGS sequence"/>
</dbReference>
<dbReference type="VEuPathDB" id="TriTrypDB:TEOVI_000040200"/>
<dbReference type="GO" id="GO:0004497">
    <property type="term" value="F:monooxygenase activity"/>
    <property type="evidence" value="ECO:0007669"/>
    <property type="project" value="UniProtKB-KW"/>
</dbReference>
<keyword evidence="2" id="KW-0503">Monooxygenase</keyword>
<dbReference type="EMBL" id="CZPT02000699">
    <property type="protein sequence ID" value="SCU67174.1"/>
    <property type="molecule type" value="Genomic_DNA"/>
</dbReference>
<name>A0A1G4I5K2_TRYEQ</name>
<evidence type="ECO:0000313" key="2">
    <source>
        <dbReference type="EMBL" id="SCU67174.1"/>
    </source>
</evidence>
<evidence type="ECO:0000313" key="3">
    <source>
        <dbReference type="Proteomes" id="UP000195570"/>
    </source>
</evidence>
<dbReference type="Pfam" id="PF01494">
    <property type="entry name" value="FAD_binding_3"/>
    <property type="match status" value="1"/>
</dbReference>
<dbReference type="PRINTS" id="PR00420">
    <property type="entry name" value="RNGMNOXGNASE"/>
</dbReference>
<dbReference type="GeneID" id="92374342"/>
<gene>
    <name evidence="2" type="ORF">TEOVI_000040200</name>
</gene>
<proteinExistence type="predicted"/>
<reference evidence="2" key="1">
    <citation type="submission" date="2016-09" db="EMBL/GenBank/DDBJ databases">
        <authorList>
            <person name="Hebert L."/>
            <person name="Moumen B."/>
        </authorList>
    </citation>
    <scope>NUCLEOTIDE SEQUENCE [LARGE SCALE GENOMIC DNA]</scope>
    <source>
        <strain evidence="2">OVI</strain>
    </source>
</reference>
<dbReference type="RefSeq" id="XP_067078526.1">
    <property type="nucleotide sequence ID" value="XM_067222425.1"/>
</dbReference>
<dbReference type="AlphaFoldDB" id="A0A1G4I5K2"/>
<dbReference type="InterPro" id="IPR002938">
    <property type="entry name" value="FAD-bd"/>
</dbReference>
<protein>
    <submittedName>
        <fullName evidence="2">Monooxygenase, putative</fullName>
    </submittedName>
</protein>
<dbReference type="InterPro" id="IPR036188">
    <property type="entry name" value="FAD/NAD-bd_sf"/>
</dbReference>
<dbReference type="PANTHER" id="PTHR43876:SF7">
    <property type="entry name" value="UBIQUINONE BIOSYNTHESIS MONOOXYGENASE COQ6, MITOCHONDRIAL"/>
    <property type="match status" value="1"/>
</dbReference>
<dbReference type="FunFam" id="3.50.50.60:FF:000402">
    <property type="entry name" value="Flavoprotein monooxygenase, putative"/>
    <property type="match status" value="1"/>
</dbReference>
<keyword evidence="3" id="KW-1185">Reference proteome</keyword>
<dbReference type="Gene3D" id="3.30.9.10">
    <property type="entry name" value="D-Amino Acid Oxidase, subunit A, domain 2"/>
    <property type="match status" value="1"/>
</dbReference>
<evidence type="ECO:0000259" key="1">
    <source>
        <dbReference type="Pfam" id="PF01494"/>
    </source>
</evidence>
<sequence>MNGRTRVLFTAGVPTPPNCAHNVVISGGGIVGAAAMAALQKLRARFLAESVGAEGSVSHNVHSRCLSRLLLADPMARPHYDAANIMHNLRTVSLTPVSSKLLDNLGSWKRLQTKHAYYRIALRHERTNGPVAPDQSSQEKSRNFFVNGPLGNGTSTAEPLLEFTNLDSPLGFICYNSDINTTLLDVVEEQMKQYQQPLGSDGCGVQEQPTDCIEFGSSLGSYSLPHRNIVDGPAGRAILRKSVGDQPVEFSLLLGCEGRGGHLRESLGSALVQHDYAQTAFVCTVQLKRPADGNVCCFQNFFTNGDIIALLPTSEDTSNIVFSTTAEHARELAAAKQSQLVEELNRCLHAFAPRDIPLIISVPEVELGGKTVRAQGMFPVRLSVALQPFGPRCLLLGDAAHGIHPFAGQGLNLGLYDVCALVEVLERAVRSGQDIGSVIAVGQPFAAAMMSHTGIMITAMESVFGLLATMPGLSCTGMSVLQKLPLVSSLGKQSIIHVASGGFFASHHRESFLLA</sequence>
<dbReference type="PANTHER" id="PTHR43876">
    <property type="entry name" value="UBIQUINONE BIOSYNTHESIS MONOOXYGENASE COQ6, MITOCHONDRIAL"/>
    <property type="match status" value="1"/>
</dbReference>
<keyword evidence="2" id="KW-0560">Oxidoreductase</keyword>
<dbReference type="SUPFAM" id="SSF51905">
    <property type="entry name" value="FAD/NAD(P)-binding domain"/>
    <property type="match status" value="1"/>
</dbReference>
<dbReference type="Gene3D" id="3.50.50.60">
    <property type="entry name" value="FAD/NAD(P)-binding domain"/>
    <property type="match status" value="1"/>
</dbReference>
<dbReference type="FunFam" id="3.30.9.10:FF:000130">
    <property type="entry name" value="Monooxygenase, putative"/>
    <property type="match status" value="1"/>
</dbReference>
<organism evidence="2 3">
    <name type="scientific">Trypanosoma equiperdum</name>
    <dbReference type="NCBI Taxonomy" id="5694"/>
    <lineage>
        <taxon>Eukaryota</taxon>
        <taxon>Discoba</taxon>
        <taxon>Euglenozoa</taxon>
        <taxon>Kinetoplastea</taxon>
        <taxon>Metakinetoplastina</taxon>
        <taxon>Trypanosomatida</taxon>
        <taxon>Trypanosomatidae</taxon>
        <taxon>Trypanosoma</taxon>
    </lineage>
</organism>
<dbReference type="InterPro" id="IPR051205">
    <property type="entry name" value="UbiH/COQ6_monooxygenase"/>
</dbReference>
<accession>A0A1G4I5K2</accession>
<dbReference type="GO" id="GO:0071949">
    <property type="term" value="F:FAD binding"/>
    <property type="evidence" value="ECO:0007669"/>
    <property type="project" value="InterPro"/>
</dbReference>
<dbReference type="GO" id="GO:0005739">
    <property type="term" value="C:mitochondrion"/>
    <property type="evidence" value="ECO:0007669"/>
    <property type="project" value="TreeGrafter"/>
</dbReference>